<sequence length="233" mass="26304">MNIVIWNCRGALKPSFQKHVRDLVALHDPAIFVVMETHIGGDRAKDITDRLPFQGWRLPIWLAQSKKSMFLSRHAPPSTANPPYLSVSDVQTFSLSVLDDEIRNALCESKVPAYLNQTHIALILKIKGPETIGNYRPISLCNSVYKIISKIIVTRIRPYLDKLVSPFQTAFVPGRKGLDNAIIAQEIIHTVGRKRGTVGNMVIKIDLEKAYDRLEWSFLRDVLQAANFPSDMV</sequence>
<reference evidence="2 3" key="1">
    <citation type="submission" date="2024-01" db="EMBL/GenBank/DDBJ databases">
        <title>A telomere-to-telomere, gap-free genome of sweet tea (Lithocarpus litseifolius).</title>
        <authorList>
            <person name="Zhou J."/>
        </authorList>
    </citation>
    <scope>NUCLEOTIDE SEQUENCE [LARGE SCALE GENOMIC DNA]</scope>
    <source>
        <strain evidence="2">Zhou-2022a</strain>
        <tissue evidence="2">Leaf</tissue>
    </source>
</reference>
<dbReference type="CDD" id="cd01650">
    <property type="entry name" value="RT_nLTR_like"/>
    <property type="match status" value="1"/>
</dbReference>
<comment type="caution">
    <text evidence="2">The sequence shown here is derived from an EMBL/GenBank/DDBJ whole genome shotgun (WGS) entry which is preliminary data.</text>
</comment>
<feature type="domain" description="Reverse transcriptase" evidence="1">
    <location>
        <begin position="132"/>
        <end position="230"/>
    </location>
</feature>
<evidence type="ECO:0000259" key="1">
    <source>
        <dbReference type="Pfam" id="PF00078"/>
    </source>
</evidence>
<dbReference type="InterPro" id="IPR043502">
    <property type="entry name" value="DNA/RNA_pol_sf"/>
</dbReference>
<dbReference type="PANTHER" id="PTHR19446">
    <property type="entry name" value="REVERSE TRANSCRIPTASES"/>
    <property type="match status" value="1"/>
</dbReference>
<dbReference type="InterPro" id="IPR000477">
    <property type="entry name" value="RT_dom"/>
</dbReference>
<dbReference type="Pfam" id="PF00078">
    <property type="entry name" value="RVT_1"/>
    <property type="match status" value="1"/>
</dbReference>
<protein>
    <recommendedName>
        <fullName evidence="1">Reverse transcriptase domain-containing protein</fullName>
    </recommendedName>
</protein>
<dbReference type="Proteomes" id="UP001459277">
    <property type="component" value="Unassembled WGS sequence"/>
</dbReference>
<dbReference type="EMBL" id="JAZDWU010000012">
    <property type="protein sequence ID" value="KAK9984648.1"/>
    <property type="molecule type" value="Genomic_DNA"/>
</dbReference>
<gene>
    <name evidence="2" type="ORF">SO802_034173</name>
</gene>
<evidence type="ECO:0000313" key="3">
    <source>
        <dbReference type="Proteomes" id="UP001459277"/>
    </source>
</evidence>
<keyword evidence="3" id="KW-1185">Reference proteome</keyword>
<organism evidence="2 3">
    <name type="scientific">Lithocarpus litseifolius</name>
    <dbReference type="NCBI Taxonomy" id="425828"/>
    <lineage>
        <taxon>Eukaryota</taxon>
        <taxon>Viridiplantae</taxon>
        <taxon>Streptophyta</taxon>
        <taxon>Embryophyta</taxon>
        <taxon>Tracheophyta</taxon>
        <taxon>Spermatophyta</taxon>
        <taxon>Magnoliopsida</taxon>
        <taxon>eudicotyledons</taxon>
        <taxon>Gunneridae</taxon>
        <taxon>Pentapetalae</taxon>
        <taxon>rosids</taxon>
        <taxon>fabids</taxon>
        <taxon>Fagales</taxon>
        <taxon>Fagaceae</taxon>
        <taxon>Lithocarpus</taxon>
    </lineage>
</organism>
<dbReference type="AlphaFoldDB" id="A0AAW2BGT6"/>
<accession>A0AAW2BGT6</accession>
<name>A0AAW2BGT6_9ROSI</name>
<evidence type="ECO:0000313" key="2">
    <source>
        <dbReference type="EMBL" id="KAK9984648.1"/>
    </source>
</evidence>
<dbReference type="SUPFAM" id="SSF56672">
    <property type="entry name" value="DNA/RNA polymerases"/>
    <property type="match status" value="1"/>
</dbReference>
<proteinExistence type="predicted"/>